<dbReference type="Proteomes" id="UP000274772">
    <property type="component" value="Chromosome"/>
</dbReference>
<evidence type="ECO:0000256" key="5">
    <source>
        <dbReference type="RuleBase" id="RU362068"/>
    </source>
</evidence>
<dbReference type="InterPro" id="IPR013332">
    <property type="entry name" value="KPR_N"/>
</dbReference>
<dbReference type="InterPro" id="IPR051402">
    <property type="entry name" value="KPR-Related"/>
</dbReference>
<dbReference type="InterPro" id="IPR003710">
    <property type="entry name" value="ApbA"/>
</dbReference>
<evidence type="ECO:0000259" key="6">
    <source>
        <dbReference type="Pfam" id="PF02558"/>
    </source>
</evidence>
<dbReference type="PANTHER" id="PTHR21708:SF26">
    <property type="entry name" value="2-DEHYDROPANTOATE 2-REDUCTASE"/>
    <property type="match status" value="1"/>
</dbReference>
<dbReference type="NCBIfam" id="TIGR00745">
    <property type="entry name" value="apbA_panE"/>
    <property type="match status" value="1"/>
</dbReference>
<accession>A0ABM7FTZ3</accession>
<name>A0ABM7FTZ3_9STAP</name>
<comment type="similarity">
    <text evidence="1 5">Belongs to the ketopantoate reductase family.</text>
</comment>
<dbReference type="Pfam" id="PF08546">
    <property type="entry name" value="ApbA_C"/>
    <property type="match status" value="1"/>
</dbReference>
<dbReference type="EMBL" id="AP018586">
    <property type="protein sequence ID" value="BBD91488.1"/>
    <property type="molecule type" value="Genomic_DNA"/>
</dbReference>
<keyword evidence="9" id="KW-1185">Reference proteome</keyword>
<organism evidence="8 9">
    <name type="scientific">Staphylococcus caprae</name>
    <dbReference type="NCBI Taxonomy" id="29380"/>
    <lineage>
        <taxon>Bacteria</taxon>
        <taxon>Bacillati</taxon>
        <taxon>Bacillota</taxon>
        <taxon>Bacilli</taxon>
        <taxon>Bacillales</taxon>
        <taxon>Staphylococcaceae</taxon>
        <taxon>Staphylococcus</taxon>
    </lineage>
</organism>
<dbReference type="Pfam" id="PF02558">
    <property type="entry name" value="ApbA"/>
    <property type="match status" value="1"/>
</dbReference>
<dbReference type="EC" id="1.1.1.169" evidence="5"/>
<evidence type="ECO:0000313" key="8">
    <source>
        <dbReference type="EMBL" id="BBD91488.1"/>
    </source>
</evidence>
<dbReference type="InterPro" id="IPR008927">
    <property type="entry name" value="6-PGluconate_DH-like_C_sf"/>
</dbReference>
<evidence type="ECO:0000256" key="4">
    <source>
        <dbReference type="ARBA" id="ARBA00048640"/>
    </source>
</evidence>
<dbReference type="InterPro" id="IPR036291">
    <property type="entry name" value="NAD(P)-bd_dom_sf"/>
</dbReference>
<reference evidence="8 9" key="1">
    <citation type="submission" date="2018-05" db="EMBL/GenBank/DDBJ databases">
        <title>Complete genome sequencing of three human clinical isolates of Staphylococcus caprae reveals virulence factors similar to those of S. epidermidis and S. capitis.</title>
        <authorList>
            <person name="Watanabe S."/>
            <person name="Cui L."/>
        </authorList>
    </citation>
    <scope>NUCLEOTIDE SEQUENCE [LARGE SCALE GENOMIC DNA]</scope>
    <source>
        <strain evidence="8 9">JMUB590</strain>
    </source>
</reference>
<dbReference type="GeneID" id="58050152"/>
<comment type="catalytic activity">
    <reaction evidence="4">
        <text>6-phospho-D-gluconate + NADP(+) = D-ribulose 5-phosphate + CO2 + NADPH</text>
        <dbReference type="Rhea" id="RHEA:10116"/>
        <dbReference type="ChEBI" id="CHEBI:16526"/>
        <dbReference type="ChEBI" id="CHEBI:57783"/>
        <dbReference type="ChEBI" id="CHEBI:58121"/>
        <dbReference type="ChEBI" id="CHEBI:58349"/>
        <dbReference type="ChEBI" id="CHEBI:58759"/>
        <dbReference type="EC" id="1.1.1.44"/>
    </reaction>
</comment>
<dbReference type="PANTHER" id="PTHR21708">
    <property type="entry name" value="PROBABLE 2-DEHYDROPANTOATE 2-REDUCTASE"/>
    <property type="match status" value="1"/>
</dbReference>
<comment type="pathway">
    <text evidence="5">Cofactor biosynthesis; (R)-pantothenate biosynthesis; (R)-pantoate from 3-methyl-2-oxobutanoate: step 2/2.</text>
</comment>
<sequence>MTIAIIGPGAVGTTIAAELKAILPETKLIGRRKQSMTYFPENTSKAITIDVSSYDNMNQTFDVIIIAVKTHQLGTVITQLKALAHPDTLIILAQNGYGQVQRIPYQHVHQAVVYISGQKVANQVTHFRDYRLHVQDTPKTRELKTLLSSTKIELILENNIEHKIWYKLLVNLGINSITAIGHQTAKILQLPEMSQLCRNILEEGLKVAQSEGIHFPKQTVDDIMAIYKGYPDEMGTSMYYDVMNQQPLEVEAIQGYIYERARYHQLETPYLDSVYIFLKSYHRQFTQTESE</sequence>
<dbReference type="NCBIfam" id="NF009542">
    <property type="entry name" value="PRK12921.1-4"/>
    <property type="match status" value="1"/>
</dbReference>
<evidence type="ECO:0000256" key="3">
    <source>
        <dbReference type="ARBA" id="ARBA00023002"/>
    </source>
</evidence>
<gene>
    <name evidence="8" type="ORF">JMUB590_0378</name>
</gene>
<evidence type="ECO:0000256" key="2">
    <source>
        <dbReference type="ARBA" id="ARBA00022857"/>
    </source>
</evidence>
<evidence type="ECO:0000259" key="7">
    <source>
        <dbReference type="Pfam" id="PF08546"/>
    </source>
</evidence>
<keyword evidence="3 5" id="KW-0560">Oxidoreductase</keyword>
<dbReference type="RefSeq" id="WP_037541693.1">
    <property type="nucleotide sequence ID" value="NZ_AP018585.1"/>
</dbReference>
<dbReference type="SUPFAM" id="SSF51735">
    <property type="entry name" value="NAD(P)-binding Rossmann-fold domains"/>
    <property type="match status" value="1"/>
</dbReference>
<proteinExistence type="inferred from homology"/>
<evidence type="ECO:0000313" key="9">
    <source>
        <dbReference type="Proteomes" id="UP000274772"/>
    </source>
</evidence>
<comment type="catalytic activity">
    <reaction evidence="5">
        <text>(R)-pantoate + NADP(+) = 2-dehydropantoate + NADPH + H(+)</text>
        <dbReference type="Rhea" id="RHEA:16233"/>
        <dbReference type="ChEBI" id="CHEBI:11561"/>
        <dbReference type="ChEBI" id="CHEBI:15378"/>
        <dbReference type="ChEBI" id="CHEBI:15980"/>
        <dbReference type="ChEBI" id="CHEBI:57783"/>
        <dbReference type="ChEBI" id="CHEBI:58349"/>
        <dbReference type="EC" id="1.1.1.169"/>
    </reaction>
</comment>
<keyword evidence="5" id="KW-0566">Pantothenate biosynthesis</keyword>
<comment type="function">
    <text evidence="5">Catalyzes the NADPH-dependent reduction of ketopantoate into pantoic acid.</text>
</comment>
<dbReference type="Gene3D" id="3.40.50.720">
    <property type="entry name" value="NAD(P)-binding Rossmann-like Domain"/>
    <property type="match status" value="1"/>
</dbReference>
<evidence type="ECO:0000256" key="1">
    <source>
        <dbReference type="ARBA" id="ARBA00007870"/>
    </source>
</evidence>
<feature type="domain" description="Ketopantoate reductase N-terminal" evidence="6">
    <location>
        <begin position="3"/>
        <end position="136"/>
    </location>
</feature>
<dbReference type="InterPro" id="IPR013328">
    <property type="entry name" value="6PGD_dom2"/>
</dbReference>
<dbReference type="InterPro" id="IPR013752">
    <property type="entry name" value="KPA_reductase"/>
</dbReference>
<dbReference type="Gene3D" id="1.10.1040.10">
    <property type="entry name" value="N-(1-d-carboxylethyl)-l-norvaline Dehydrogenase, domain 2"/>
    <property type="match status" value="1"/>
</dbReference>
<feature type="domain" description="Ketopantoate reductase C-terminal" evidence="7">
    <location>
        <begin position="159"/>
        <end position="280"/>
    </location>
</feature>
<protein>
    <recommendedName>
        <fullName evidence="5">2-dehydropantoate 2-reductase</fullName>
        <ecNumber evidence="5">1.1.1.169</ecNumber>
    </recommendedName>
    <alternativeName>
        <fullName evidence="5">Ketopantoate reductase</fullName>
    </alternativeName>
</protein>
<dbReference type="SUPFAM" id="SSF48179">
    <property type="entry name" value="6-phosphogluconate dehydrogenase C-terminal domain-like"/>
    <property type="match status" value="1"/>
</dbReference>
<keyword evidence="2 5" id="KW-0521">NADP</keyword>